<evidence type="ECO:0000256" key="1">
    <source>
        <dbReference type="ARBA" id="ARBA00022679"/>
    </source>
</evidence>
<evidence type="ECO:0000313" key="5">
    <source>
        <dbReference type="EMBL" id="JAP43952.1"/>
    </source>
</evidence>
<gene>
    <name evidence="5" type="primary">GLT14</name>
    <name evidence="5" type="ORF">TR87000</name>
</gene>
<evidence type="ECO:0000256" key="2">
    <source>
        <dbReference type="ARBA" id="ARBA00023157"/>
    </source>
</evidence>
<dbReference type="GO" id="GO:0005794">
    <property type="term" value="C:Golgi apparatus"/>
    <property type="evidence" value="ECO:0007669"/>
    <property type="project" value="TreeGrafter"/>
</dbReference>
<sequence>VTYNEPSSTLISTIKSIERNTSKGLLQEIIIVDDNSEKPVSLDGLRSATSISIFRNAHREGLIRSRLIGARLAKADALVFLDSHIRVSEDWLTFLLLRLAVHNLKQTTDPNDVVCQGALSRTPYARLSEKFLLLSPAINEMSTSGVEYPSSEALRGGFDWDLTFTWEALSEEEKERVREVDAGAGHWRFEARPTPSIAGCAFAMLRREFFHLGGLDEGMQIWGGENIELSLRTWQCGGRVEIVPCSQVAHLFRDQHPYIFPDGRQTTITRNLKRVAKVWMQPASEINVRGGLWVLPLALFFASRPSSLSIGTGDLTGRQNLRRDLQCRNFSWFLLSVYPELQLKAQSVDLFDAALVAARMANNRVL</sequence>
<feature type="domain" description="Galactosyltransferase C-terminal" evidence="4">
    <location>
        <begin position="192"/>
        <end position="251"/>
    </location>
</feature>
<keyword evidence="1 5" id="KW-0808">Transferase</keyword>
<feature type="non-terminal residue" evidence="5">
    <location>
        <position position="1"/>
    </location>
</feature>
<dbReference type="Gene3D" id="3.90.550.10">
    <property type="entry name" value="Spore Coat Polysaccharide Biosynthesis Protein SpsA, Chain A"/>
    <property type="match status" value="1"/>
</dbReference>
<dbReference type="GO" id="GO:0006493">
    <property type="term" value="P:protein O-linked glycosylation"/>
    <property type="evidence" value="ECO:0007669"/>
    <property type="project" value="TreeGrafter"/>
</dbReference>
<dbReference type="InterPro" id="IPR029044">
    <property type="entry name" value="Nucleotide-diphossugar_trans"/>
</dbReference>
<dbReference type="Pfam" id="PF02709">
    <property type="entry name" value="Glyco_transf_7C"/>
    <property type="match status" value="1"/>
</dbReference>
<organism evidence="5">
    <name type="scientific">Schistocephalus solidus</name>
    <name type="common">Tapeworm</name>
    <dbReference type="NCBI Taxonomy" id="70667"/>
    <lineage>
        <taxon>Eukaryota</taxon>
        <taxon>Metazoa</taxon>
        <taxon>Spiralia</taxon>
        <taxon>Lophotrochozoa</taxon>
        <taxon>Platyhelminthes</taxon>
        <taxon>Cestoda</taxon>
        <taxon>Eucestoda</taxon>
        <taxon>Diphyllobothriidea</taxon>
        <taxon>Diphyllobothriidae</taxon>
        <taxon>Schistocephalus</taxon>
    </lineage>
</organism>
<accession>A0A0X3P7D6</accession>
<dbReference type="GO" id="GO:0004653">
    <property type="term" value="F:polypeptide N-acetylgalactosaminyltransferase activity"/>
    <property type="evidence" value="ECO:0007669"/>
    <property type="project" value="TreeGrafter"/>
</dbReference>
<dbReference type="PANTHER" id="PTHR11675">
    <property type="entry name" value="N-ACETYLGALACTOSAMINYLTRANSFERASE"/>
    <property type="match status" value="1"/>
</dbReference>
<dbReference type="EMBL" id="GEEE01019273">
    <property type="protein sequence ID" value="JAP43952.1"/>
    <property type="molecule type" value="Transcribed_RNA"/>
</dbReference>
<evidence type="ECO:0000259" key="3">
    <source>
        <dbReference type="Pfam" id="PF00535"/>
    </source>
</evidence>
<feature type="domain" description="Glycosyltransferase 2-like" evidence="3">
    <location>
        <begin position="1"/>
        <end position="103"/>
    </location>
</feature>
<protein>
    <submittedName>
        <fullName evidence="5">Polypeptide N-acetylgalactosaminyltransferase 14</fullName>
    </submittedName>
</protein>
<dbReference type="SUPFAM" id="SSF53448">
    <property type="entry name" value="Nucleotide-diphospho-sugar transferases"/>
    <property type="match status" value="1"/>
</dbReference>
<name>A0A0X3P7D6_SCHSO</name>
<dbReference type="PANTHER" id="PTHR11675:SF119">
    <property type="entry name" value="POLYPEPTIDE N-ACETYLGALACTOSAMINYLTRANSFERASE 2"/>
    <property type="match status" value="1"/>
</dbReference>
<dbReference type="InterPro" id="IPR001173">
    <property type="entry name" value="Glyco_trans_2-like"/>
</dbReference>
<dbReference type="Pfam" id="PF00535">
    <property type="entry name" value="Glycos_transf_2"/>
    <property type="match status" value="1"/>
</dbReference>
<keyword evidence="2" id="KW-1015">Disulfide bond</keyword>
<dbReference type="InterPro" id="IPR027791">
    <property type="entry name" value="Galactosyl_T_C"/>
</dbReference>
<dbReference type="AlphaFoldDB" id="A0A0X3P7D6"/>
<reference evidence="5" key="1">
    <citation type="submission" date="2016-01" db="EMBL/GenBank/DDBJ databases">
        <title>Reference transcriptome for the parasite Schistocephalus solidus: insights into the molecular evolution of parasitism.</title>
        <authorList>
            <person name="Hebert F.O."/>
            <person name="Grambauer S."/>
            <person name="Barber I."/>
            <person name="Landry C.R."/>
            <person name="Aubin-Horth N."/>
        </authorList>
    </citation>
    <scope>NUCLEOTIDE SEQUENCE</scope>
</reference>
<proteinExistence type="predicted"/>
<evidence type="ECO:0000259" key="4">
    <source>
        <dbReference type="Pfam" id="PF02709"/>
    </source>
</evidence>